<dbReference type="EMBL" id="LXFE01001701">
    <property type="protein sequence ID" value="OLL23400.1"/>
    <property type="molecule type" value="Genomic_DNA"/>
</dbReference>
<comment type="caution">
    <text evidence="6">The sequence shown here is derived from an EMBL/GenBank/DDBJ whole genome shotgun (WGS) entry which is preliminary data.</text>
</comment>
<name>A0A1U7LL67_NEOID</name>
<dbReference type="SMART" id="SM00360">
    <property type="entry name" value="RRM"/>
    <property type="match status" value="1"/>
</dbReference>
<dbReference type="STRING" id="1198029.A0A1U7LL67"/>
<proteinExistence type="predicted"/>
<reference evidence="6 7" key="1">
    <citation type="submission" date="2016-04" db="EMBL/GenBank/DDBJ databases">
        <title>Evolutionary innovation and constraint leading to complex multicellularity in the Ascomycota.</title>
        <authorList>
            <person name="Cisse O."/>
            <person name="Nguyen A."/>
            <person name="Hewitt D.A."/>
            <person name="Jedd G."/>
            <person name="Stajich J.E."/>
        </authorList>
    </citation>
    <scope>NUCLEOTIDE SEQUENCE [LARGE SCALE GENOMIC DNA]</scope>
    <source>
        <strain evidence="6 7">DAH-3</strain>
    </source>
</reference>
<dbReference type="GO" id="GO:0000398">
    <property type="term" value="P:mRNA splicing, via spliceosome"/>
    <property type="evidence" value="ECO:0007669"/>
    <property type="project" value="TreeGrafter"/>
</dbReference>
<dbReference type="PANTHER" id="PTHR13948">
    <property type="entry name" value="RNA-BINDING PROTEIN"/>
    <property type="match status" value="1"/>
</dbReference>
<dbReference type="Pfam" id="PF00076">
    <property type="entry name" value="RRM_1"/>
    <property type="match status" value="1"/>
</dbReference>
<dbReference type="GO" id="GO:0005634">
    <property type="term" value="C:nucleus"/>
    <property type="evidence" value="ECO:0007669"/>
    <property type="project" value="UniProtKB-SubCell"/>
</dbReference>
<dbReference type="PANTHER" id="PTHR13948:SF3">
    <property type="entry name" value="FI21118P1"/>
    <property type="match status" value="1"/>
</dbReference>
<evidence type="ECO:0000259" key="5">
    <source>
        <dbReference type="PROSITE" id="PS50102"/>
    </source>
</evidence>
<organism evidence="6 7">
    <name type="scientific">Neolecta irregularis (strain DAH-3)</name>
    <dbReference type="NCBI Taxonomy" id="1198029"/>
    <lineage>
        <taxon>Eukaryota</taxon>
        <taxon>Fungi</taxon>
        <taxon>Dikarya</taxon>
        <taxon>Ascomycota</taxon>
        <taxon>Taphrinomycotina</taxon>
        <taxon>Neolectales</taxon>
        <taxon>Neolectaceae</taxon>
        <taxon>Neolecta</taxon>
    </lineage>
</organism>
<dbReference type="AlphaFoldDB" id="A0A1U7LL67"/>
<protein>
    <submittedName>
        <fullName evidence="6">Putative RNA-binding protein isoform C</fullName>
    </submittedName>
</protein>
<keyword evidence="2" id="KW-0539">Nucleus</keyword>
<comment type="subcellular location">
    <subcellularLocation>
        <location evidence="1">Nucleus</location>
    </subcellularLocation>
</comment>
<keyword evidence="7" id="KW-1185">Reference proteome</keyword>
<evidence type="ECO:0000256" key="2">
    <source>
        <dbReference type="ARBA" id="ARBA00023242"/>
    </source>
</evidence>
<feature type="compositionally biased region" description="Basic and acidic residues" evidence="4">
    <location>
        <begin position="18"/>
        <end position="59"/>
    </location>
</feature>
<dbReference type="PROSITE" id="PS50102">
    <property type="entry name" value="RRM"/>
    <property type="match status" value="1"/>
</dbReference>
<dbReference type="Proteomes" id="UP000186594">
    <property type="component" value="Unassembled WGS sequence"/>
</dbReference>
<evidence type="ECO:0000313" key="6">
    <source>
        <dbReference type="EMBL" id="OLL23400.1"/>
    </source>
</evidence>
<evidence type="ECO:0000313" key="7">
    <source>
        <dbReference type="Proteomes" id="UP000186594"/>
    </source>
</evidence>
<evidence type="ECO:0000256" key="4">
    <source>
        <dbReference type="SAM" id="MobiDB-lite"/>
    </source>
</evidence>
<dbReference type="InterPro" id="IPR035979">
    <property type="entry name" value="RBD_domain_sf"/>
</dbReference>
<accession>A0A1U7LL67</accession>
<gene>
    <name evidence="6" type="ORF">NEOLI_005296</name>
</gene>
<keyword evidence="3" id="KW-0694">RNA-binding</keyword>
<dbReference type="SUPFAM" id="SSF54928">
    <property type="entry name" value="RNA-binding domain, RBD"/>
    <property type="match status" value="1"/>
</dbReference>
<dbReference type="OrthoDB" id="29221at2759"/>
<dbReference type="InterPro" id="IPR012677">
    <property type="entry name" value="Nucleotide-bd_a/b_plait_sf"/>
</dbReference>
<evidence type="ECO:0000256" key="1">
    <source>
        <dbReference type="ARBA" id="ARBA00004123"/>
    </source>
</evidence>
<feature type="region of interest" description="Disordered" evidence="4">
    <location>
        <begin position="18"/>
        <end position="71"/>
    </location>
</feature>
<sequence>MVDKGRVEVNLDQPRYMEHRNYNSSRERYDEREYRSRERYYRDEHREKNEVEQERERGGGLDNAGQPNDQLIFQGLDPSATELDLHRALEEKGAKVENVILIRDKDTRLSRCFAFAKFKSVGYAQEFTEKYFPFVYMGMQRVRFAYSRDMKEVDDGWTCSNVRENEARLTRVRCSELPATTGVFQVRDDESRCGAYAAD</sequence>
<dbReference type="GO" id="GO:0003723">
    <property type="term" value="F:RNA binding"/>
    <property type="evidence" value="ECO:0007669"/>
    <property type="project" value="UniProtKB-UniRule"/>
</dbReference>
<feature type="domain" description="RRM" evidence="5">
    <location>
        <begin position="69"/>
        <end position="149"/>
    </location>
</feature>
<dbReference type="InterPro" id="IPR000504">
    <property type="entry name" value="RRM_dom"/>
</dbReference>
<evidence type="ECO:0000256" key="3">
    <source>
        <dbReference type="PROSITE-ProRule" id="PRU00176"/>
    </source>
</evidence>
<dbReference type="Gene3D" id="3.30.70.330">
    <property type="match status" value="1"/>
</dbReference>